<keyword evidence="2" id="KW-1185">Reference proteome</keyword>
<dbReference type="Proteomes" id="UP001519308">
    <property type="component" value="Unassembled WGS sequence"/>
</dbReference>
<reference evidence="1 2" key="1">
    <citation type="submission" date="2021-03" db="EMBL/GenBank/DDBJ databases">
        <title>Genomic Encyclopedia of Type Strains, Phase IV (KMG-IV): sequencing the most valuable type-strain genomes for metagenomic binning, comparative biology and taxonomic classification.</title>
        <authorList>
            <person name="Goeker M."/>
        </authorList>
    </citation>
    <scope>NUCLEOTIDE SEQUENCE [LARGE SCALE GENOMIC DNA]</scope>
    <source>
        <strain evidence="1 2">DSM 28650</strain>
    </source>
</reference>
<evidence type="ECO:0000313" key="1">
    <source>
        <dbReference type="EMBL" id="MBP2022061.1"/>
    </source>
</evidence>
<dbReference type="Pfam" id="PF21820">
    <property type="entry name" value="DUF6886"/>
    <property type="match status" value="1"/>
</dbReference>
<organism evidence="1 2">
    <name type="scientific">Clostridium punense</name>
    <dbReference type="NCBI Taxonomy" id="1054297"/>
    <lineage>
        <taxon>Bacteria</taxon>
        <taxon>Bacillati</taxon>
        <taxon>Bacillota</taxon>
        <taxon>Clostridia</taxon>
        <taxon>Eubacteriales</taxon>
        <taxon>Clostridiaceae</taxon>
        <taxon>Clostridium</taxon>
    </lineage>
</organism>
<dbReference type="RefSeq" id="WP_209649511.1">
    <property type="nucleotide sequence ID" value="NZ_JAGGLL010000012.1"/>
</dbReference>
<gene>
    <name evidence="1" type="ORF">J2Z44_001862</name>
</gene>
<name>A0ABS4K2P3_9CLOT</name>
<accession>A0ABS4K2P3</accession>
<sequence length="172" mass="20416">MRLFHVSEESNIKIFQPRIPYRDDLDKRKGLVWAINERCLPNFLTPRDCPRVAYQLGSLSTSEDKDKYFSSKSCNHVIAIEYKWFEVMKNTTLYLYEFNPSKFYLQDEIAGYYVSEEVETPINQVIIKDIFAELFKRNVELRIVDNLWHLSSEIQKSSLNWSMCRMKNATPP</sequence>
<evidence type="ECO:0000313" key="2">
    <source>
        <dbReference type="Proteomes" id="UP001519308"/>
    </source>
</evidence>
<comment type="caution">
    <text evidence="1">The sequence shown here is derived from an EMBL/GenBank/DDBJ whole genome shotgun (WGS) entry which is preliminary data.</text>
</comment>
<dbReference type="InterPro" id="IPR049253">
    <property type="entry name" value="DUF6886"/>
</dbReference>
<proteinExistence type="predicted"/>
<protein>
    <submittedName>
        <fullName evidence="1">Uncharacterized protein</fullName>
    </submittedName>
</protein>
<dbReference type="EMBL" id="JAGGLL010000012">
    <property type="protein sequence ID" value="MBP2022061.1"/>
    <property type="molecule type" value="Genomic_DNA"/>
</dbReference>